<dbReference type="InterPro" id="IPR036736">
    <property type="entry name" value="ACP-like_sf"/>
</dbReference>
<dbReference type="InterPro" id="IPR010730">
    <property type="entry name" value="HET"/>
</dbReference>
<dbReference type="Pfam" id="PF00550">
    <property type="entry name" value="PP-binding"/>
    <property type="match status" value="1"/>
</dbReference>
<reference evidence="2 3" key="1">
    <citation type="submission" date="2018-06" db="EMBL/GenBank/DDBJ databases">
        <title>Genome analysis of cellulolytic fungus Trichoderma lentiforme CFAM-422.</title>
        <authorList>
            <person name="Steindorff A.S."/>
            <person name="Formighieri E.F."/>
            <person name="Midorikawa G.E.O."/>
            <person name="Tamietti M.S."/>
            <person name="Ramos E.Z."/>
            <person name="Silva A.S."/>
            <person name="Bon E.P.S."/>
            <person name="Mendes T.D."/>
            <person name="Damaso M.C.T."/>
            <person name="Favaro L.C.L."/>
        </authorList>
    </citation>
    <scope>NUCLEOTIDE SEQUENCE [LARGE SCALE GENOMIC DNA]</scope>
    <source>
        <strain evidence="2 3">CFAM-422</strain>
    </source>
</reference>
<name>A0A9P4XA13_9HYPO</name>
<dbReference type="EMBL" id="QLNT01000015">
    <property type="protein sequence ID" value="KAF3067839.1"/>
    <property type="molecule type" value="Genomic_DNA"/>
</dbReference>
<dbReference type="Gene3D" id="1.10.1200.10">
    <property type="entry name" value="ACP-like"/>
    <property type="match status" value="1"/>
</dbReference>
<evidence type="ECO:0000313" key="3">
    <source>
        <dbReference type="Proteomes" id="UP000801864"/>
    </source>
</evidence>
<dbReference type="InterPro" id="IPR058525">
    <property type="entry name" value="DUF8212"/>
</dbReference>
<accession>A0A9P4XA13</accession>
<dbReference type="SUPFAM" id="SSF47336">
    <property type="entry name" value="ACP-like"/>
    <property type="match status" value="1"/>
</dbReference>
<evidence type="ECO:0000313" key="2">
    <source>
        <dbReference type="EMBL" id="KAF3067839.1"/>
    </source>
</evidence>
<proteinExistence type="predicted"/>
<gene>
    <name evidence="2" type="ORF">CFAM422_008440</name>
</gene>
<comment type="caution">
    <text evidence="2">The sequence shown here is derived from an EMBL/GenBank/DDBJ whole genome shotgun (WGS) entry which is preliminary data.</text>
</comment>
<dbReference type="Pfam" id="PF26640">
    <property type="entry name" value="DUF8212"/>
    <property type="match status" value="1"/>
</dbReference>
<organism evidence="2 3">
    <name type="scientific">Trichoderma lentiforme</name>
    <dbReference type="NCBI Taxonomy" id="1567552"/>
    <lineage>
        <taxon>Eukaryota</taxon>
        <taxon>Fungi</taxon>
        <taxon>Dikarya</taxon>
        <taxon>Ascomycota</taxon>
        <taxon>Pezizomycotina</taxon>
        <taxon>Sordariomycetes</taxon>
        <taxon>Hypocreomycetidae</taxon>
        <taxon>Hypocreales</taxon>
        <taxon>Hypocreaceae</taxon>
        <taxon>Trichoderma</taxon>
    </lineage>
</organism>
<dbReference type="Proteomes" id="UP000801864">
    <property type="component" value="Unassembled WGS sequence"/>
</dbReference>
<protein>
    <recommendedName>
        <fullName evidence="1">Carrier domain-containing protein</fullName>
    </recommendedName>
</protein>
<dbReference type="PANTHER" id="PTHR10622:SF10">
    <property type="entry name" value="HET DOMAIN-CONTAINING PROTEIN"/>
    <property type="match status" value="1"/>
</dbReference>
<sequence length="677" mass="77041">MRLLCAKTQKLVEFFGDAIPPYAILSHTWEAEEITFQDITQGHSYRESKKGWAKVIKCCQQAIKDDFEFVWIDTCCIDKSSSAELQEAINSMFQWYEMSLECYVYISDWSHPGVNAEPREIQKALRNYARSRWFTRGWTLQELLAPQSVRFFDSTWLEFGDKISLREQIATATGISQKVLVDSVIDARRAMDFISIAQRMSWASNRTTTREEDIAYCLLGIFDVNMPLLYGEGHKAFQRLQEEIIKKSDDQSILAWGFCRDDRFLWRVSTALAQSPLDFLCCGEMVSRGAAAPGDGFSMSQRGLRLDLPVYGDFDDGDIVYCLLNCALAAKGTKGVTTRLLAVPLARCTSRADGAKPKPDEYYRLCNRIPHWVEENEIAASKRMTIYIASFHRHGDLIRPRLNCRLAFESPPPDYFIAGMFPPERSLNSLLHLTLCNQLGTSFLIVHIASNLQLPGYLVVIKCRLNSSQDDPVTPDSLSQEDLISNSLNSISDSLDSNEHVPLPLNSCEVREKIIESFAVQLRLDKSKINSTTTIRELNFDSLSAIAIHCEIEERLDIDFDEDILFRSKTIKDVENKFRFAMRSHSRNSPMLQKDQIKIPLGEIDSPQFAIVEVAPDASLVKLLEKAELLDTAQYTNNTNNTSEAVLQLSEDLSLIAEFESHHTEHSLTLEFIRHRF</sequence>
<dbReference type="AlphaFoldDB" id="A0A9P4XA13"/>
<feature type="domain" description="Carrier" evidence="1">
    <location>
        <begin position="506"/>
        <end position="582"/>
    </location>
</feature>
<keyword evidence="3" id="KW-1185">Reference proteome</keyword>
<dbReference type="PANTHER" id="PTHR10622">
    <property type="entry name" value="HET DOMAIN-CONTAINING PROTEIN"/>
    <property type="match status" value="1"/>
</dbReference>
<dbReference type="InterPro" id="IPR009081">
    <property type="entry name" value="PP-bd_ACP"/>
</dbReference>
<dbReference type="Pfam" id="PF06985">
    <property type="entry name" value="HET"/>
    <property type="match status" value="1"/>
</dbReference>
<dbReference type="PROSITE" id="PS50075">
    <property type="entry name" value="CARRIER"/>
    <property type="match status" value="1"/>
</dbReference>
<evidence type="ECO:0000259" key="1">
    <source>
        <dbReference type="PROSITE" id="PS50075"/>
    </source>
</evidence>